<dbReference type="Proteomes" id="UP000002939">
    <property type="component" value="Unassembled WGS sequence"/>
</dbReference>
<dbReference type="eggNOG" id="COG0491">
    <property type="taxonomic scope" value="Bacteria"/>
</dbReference>
<reference evidence="3" key="1">
    <citation type="submission" date="2009-09" db="EMBL/GenBank/DDBJ databases">
        <authorList>
            <consortium name="The Broad Institute Genome Sequencing Platform"/>
            <person name="Ward D."/>
            <person name="Feldgarden M."/>
            <person name="Earl A."/>
            <person name="Young S.K."/>
            <person name="Zeng Q."/>
            <person name="Koehrsen M."/>
            <person name="Alvarado L."/>
            <person name="Berlin A."/>
            <person name="Bochicchio J."/>
            <person name="Borenstein D."/>
            <person name="Chapman S.B."/>
            <person name="Chen Z."/>
            <person name="Engels R."/>
            <person name="Freedman E."/>
            <person name="Gellesch M."/>
            <person name="Goldberg J."/>
            <person name="Griggs A."/>
            <person name="Gujja S."/>
            <person name="Heilman E."/>
            <person name="Heiman D."/>
            <person name="Hepburn T."/>
            <person name="Howarth C."/>
            <person name="Jen D."/>
            <person name="Larson L."/>
            <person name="Lewis B."/>
            <person name="Mehta T."/>
            <person name="Park D."/>
            <person name="Pearson M."/>
            <person name="Roberts A."/>
            <person name="Saif S."/>
            <person name="Shea T."/>
            <person name="Shenoy N."/>
            <person name="Sisk P."/>
            <person name="Stolte C."/>
            <person name="Sykes S."/>
            <person name="Thomson T."/>
            <person name="Walk T."/>
            <person name="White J."/>
            <person name="Yandava C."/>
            <person name="Sibley C.D."/>
            <person name="Field T.R."/>
            <person name="Grinwis M."/>
            <person name="Eshaghurshan C.S."/>
            <person name="Surette M.G."/>
            <person name="Haas B."/>
            <person name="Nusbaum C."/>
            <person name="Birren B."/>
        </authorList>
    </citation>
    <scope>NUCLEOTIDE SEQUENCE [LARGE SCALE GENOMIC DNA]</scope>
    <source>
        <strain evidence="3">ATCC 700633</strain>
    </source>
</reference>
<dbReference type="InterPro" id="IPR052159">
    <property type="entry name" value="Competence_DNA_uptake"/>
</dbReference>
<gene>
    <name evidence="3" type="ORF">HMPREF0446_01566</name>
</gene>
<organism evidence="3 4">
    <name type="scientific">Granulicatella elegans ATCC 700633</name>
    <dbReference type="NCBI Taxonomy" id="626369"/>
    <lineage>
        <taxon>Bacteria</taxon>
        <taxon>Bacillati</taxon>
        <taxon>Bacillota</taxon>
        <taxon>Bacilli</taxon>
        <taxon>Lactobacillales</taxon>
        <taxon>Carnobacteriaceae</taxon>
        <taxon>Granulicatella</taxon>
    </lineage>
</organism>
<evidence type="ECO:0000313" key="3">
    <source>
        <dbReference type="EMBL" id="EEW92374.1"/>
    </source>
</evidence>
<dbReference type="OrthoDB" id="9761531at2"/>
<evidence type="ECO:0000256" key="1">
    <source>
        <dbReference type="SAM" id="Phobius"/>
    </source>
</evidence>
<comment type="caution">
    <text evidence="3">The sequence shown here is derived from an EMBL/GenBank/DDBJ whole genome shotgun (WGS) entry which is preliminary data.</text>
</comment>
<keyword evidence="1" id="KW-0472">Membrane</keyword>
<protein>
    <recommendedName>
        <fullName evidence="2">Metallo-beta-lactamase domain-containing protein</fullName>
    </recommendedName>
</protein>
<evidence type="ECO:0000259" key="2">
    <source>
        <dbReference type="Pfam" id="PF00753"/>
    </source>
</evidence>
<dbReference type="PANTHER" id="PTHR30619:SF1">
    <property type="entry name" value="RECOMBINATION PROTEIN 2"/>
    <property type="match status" value="1"/>
</dbReference>
<dbReference type="EMBL" id="ACRF02000017">
    <property type="protein sequence ID" value="EEW92374.1"/>
    <property type="molecule type" value="Genomic_DNA"/>
</dbReference>
<name>D0BNN1_9LACT</name>
<sequence length="377" mass="44416">MYSRFKLWSVGQGLFYTGTINNEFNFVYDCGGKKTYIKESIDKYLNEYGIEELDMLIISHFDEDHINGLPILLSKIEKISQIYIPYYGGISTYLLLVIYLYIYDFDLLKMESEIIFVDSNLEVRDDFSEENRENYNLDEKLKIGGIKLTKMRMPIVKYKNIWKFKFYNTYLKNEKVLDSIEKEIEDIIAKHSCRGLSDLLSQINNSDIKNELRAVYNKFCMSSDTSKQNQSSLCVFHSHISHTFLSQDVVICYDSDKYCKYCKYCIYENNYHLNYISGSMLVGDISLNESSRFTHFLKYYRNEMKNIKFFLTPHHGAMNNWNSNILNNCPNAKFFFNSAGLNNPYGHPNSEVISDIIKDNRILCCSNEEQFVEYLFF</sequence>
<dbReference type="InterPro" id="IPR036866">
    <property type="entry name" value="RibonucZ/Hydroxyglut_hydro"/>
</dbReference>
<reference evidence="3" key="2">
    <citation type="submission" date="2011-10" db="EMBL/GenBank/DDBJ databases">
        <title>The Genome Sequence of Granulicatella elegans ATCC 700633.</title>
        <authorList>
            <consortium name="The Broad Institute Genome Sequencing Platform"/>
            <consortium name="The Broad Institute Genome Sequencing Center for Infectious Disease"/>
            <person name="Earl A."/>
            <person name="Ward D."/>
            <person name="Feldgarden M."/>
            <person name="Gevers D."/>
            <person name="Sibley C.D."/>
            <person name="Field T.R."/>
            <person name="Grinwis M."/>
            <person name="Eshaghurshan C.S."/>
            <person name="Surette M.G."/>
            <person name="Young S.K."/>
            <person name="Zeng Q."/>
            <person name="Gargeya S."/>
            <person name="Fitzgerald M."/>
            <person name="Haas B."/>
            <person name="Abouelleil A."/>
            <person name="Alvarado L."/>
            <person name="Arachchi H.M."/>
            <person name="Berlin A."/>
            <person name="Brown A."/>
            <person name="Chapman S.B."/>
            <person name="Chen Z."/>
            <person name="Dunbar C."/>
            <person name="Freedman E."/>
            <person name="Gearin G."/>
            <person name="Goldberg J."/>
            <person name="Griggs A."/>
            <person name="Gujja S."/>
            <person name="Heiman D."/>
            <person name="Howarth C."/>
            <person name="Larson L."/>
            <person name="Lui A."/>
            <person name="MacDonald P.J.P."/>
            <person name="Montmayeur A."/>
            <person name="Murphy C."/>
            <person name="Neiman D."/>
            <person name="Pearson M."/>
            <person name="Priest M."/>
            <person name="Roberts A."/>
            <person name="Saif S."/>
            <person name="Shea T."/>
            <person name="Shenoy N."/>
            <person name="Sisk P."/>
            <person name="Stolte C."/>
            <person name="Sykes S."/>
            <person name="Wortman J."/>
            <person name="Nusbaum C."/>
            <person name="Birren B."/>
        </authorList>
    </citation>
    <scope>NUCLEOTIDE SEQUENCE [LARGE SCALE GENOMIC DNA]</scope>
    <source>
        <strain evidence="3">ATCC 700633</strain>
    </source>
</reference>
<keyword evidence="1" id="KW-1133">Transmembrane helix</keyword>
<accession>D0BNN1</accession>
<feature type="domain" description="Metallo-beta-lactamase" evidence="2">
    <location>
        <begin position="21"/>
        <end position="76"/>
    </location>
</feature>
<proteinExistence type="predicted"/>
<keyword evidence="4" id="KW-1185">Reference proteome</keyword>
<dbReference type="HOGENOM" id="CLU_042402_1_0_9"/>
<dbReference type="AlphaFoldDB" id="D0BNN1"/>
<dbReference type="Gene3D" id="3.60.15.10">
    <property type="entry name" value="Ribonuclease Z/Hydroxyacylglutathione hydrolase-like"/>
    <property type="match status" value="1"/>
</dbReference>
<dbReference type="SUPFAM" id="SSF56281">
    <property type="entry name" value="Metallo-hydrolase/oxidoreductase"/>
    <property type="match status" value="1"/>
</dbReference>
<evidence type="ECO:0000313" key="4">
    <source>
        <dbReference type="Proteomes" id="UP000002939"/>
    </source>
</evidence>
<feature type="transmembrane region" description="Helical" evidence="1">
    <location>
        <begin position="83"/>
        <end position="102"/>
    </location>
</feature>
<dbReference type="InterPro" id="IPR001279">
    <property type="entry name" value="Metallo-B-lactamas"/>
</dbReference>
<dbReference type="PANTHER" id="PTHR30619">
    <property type="entry name" value="DNA INTERNALIZATION/COMPETENCE PROTEIN COMEC/REC2"/>
    <property type="match status" value="1"/>
</dbReference>
<dbReference type="RefSeq" id="WP_006703842.1">
    <property type="nucleotide sequence ID" value="NZ_KI391971.1"/>
</dbReference>
<dbReference type="Pfam" id="PF00753">
    <property type="entry name" value="Lactamase_B"/>
    <property type="match status" value="1"/>
</dbReference>
<keyword evidence="1" id="KW-0812">Transmembrane</keyword>